<feature type="transmembrane region" description="Helical" evidence="7">
    <location>
        <begin position="80"/>
        <end position="99"/>
    </location>
</feature>
<evidence type="ECO:0000256" key="3">
    <source>
        <dbReference type="ARBA" id="ARBA00022692"/>
    </source>
</evidence>
<reference evidence="8 9" key="1">
    <citation type="submission" date="2024-06" db="EMBL/GenBank/DDBJ databases">
        <title>The Natural Products Discovery Center: Release of the First 8490 Sequenced Strains for Exploring Actinobacteria Biosynthetic Diversity.</title>
        <authorList>
            <person name="Kalkreuter E."/>
            <person name="Kautsar S.A."/>
            <person name="Yang D."/>
            <person name="Bader C.D."/>
            <person name="Teijaro C.N."/>
            <person name="Fluegel L."/>
            <person name="Davis C.M."/>
            <person name="Simpson J.R."/>
            <person name="Lauterbach L."/>
            <person name="Steele A.D."/>
            <person name="Gui C."/>
            <person name="Meng S."/>
            <person name="Li G."/>
            <person name="Viehrig K."/>
            <person name="Ye F."/>
            <person name="Su P."/>
            <person name="Kiefer A.F."/>
            <person name="Nichols A."/>
            <person name="Cepeda A.J."/>
            <person name="Yan W."/>
            <person name="Fan B."/>
            <person name="Jiang Y."/>
            <person name="Adhikari A."/>
            <person name="Zheng C.-J."/>
            <person name="Schuster L."/>
            <person name="Cowan T.M."/>
            <person name="Smanski M.J."/>
            <person name="Chevrette M.G."/>
            <person name="De Carvalho L.P.S."/>
            <person name="Shen B."/>
        </authorList>
    </citation>
    <scope>NUCLEOTIDE SEQUENCE [LARGE SCALE GENOMIC DNA]</scope>
    <source>
        <strain evidence="8 9">NPDC000234</strain>
    </source>
</reference>
<keyword evidence="5 7" id="KW-0472">Membrane</keyword>
<evidence type="ECO:0000256" key="5">
    <source>
        <dbReference type="ARBA" id="ARBA00023136"/>
    </source>
</evidence>
<name>A0ABV1WX82_9ACTN</name>
<proteinExistence type="predicted"/>
<accession>A0ABV1WX82</accession>
<feature type="transmembrane region" description="Helical" evidence="7">
    <location>
        <begin position="120"/>
        <end position="144"/>
    </location>
</feature>
<evidence type="ECO:0000256" key="4">
    <source>
        <dbReference type="ARBA" id="ARBA00022989"/>
    </source>
</evidence>
<evidence type="ECO:0000313" key="9">
    <source>
        <dbReference type="Proteomes" id="UP001474181"/>
    </source>
</evidence>
<feature type="transmembrane region" description="Helical" evidence="7">
    <location>
        <begin position="319"/>
        <end position="344"/>
    </location>
</feature>
<dbReference type="Gene3D" id="1.20.1740.10">
    <property type="entry name" value="Amino acid/polyamine transporter I"/>
    <property type="match status" value="1"/>
</dbReference>
<keyword evidence="9" id="KW-1185">Reference proteome</keyword>
<feature type="transmembrane region" description="Helical" evidence="7">
    <location>
        <begin position="384"/>
        <end position="403"/>
    </location>
</feature>
<evidence type="ECO:0000313" key="8">
    <source>
        <dbReference type="EMBL" id="MER7181382.1"/>
    </source>
</evidence>
<evidence type="ECO:0000256" key="1">
    <source>
        <dbReference type="ARBA" id="ARBA00004651"/>
    </source>
</evidence>
<keyword evidence="2" id="KW-1003">Cell membrane</keyword>
<dbReference type="InterPro" id="IPR002293">
    <property type="entry name" value="AA/rel_permease1"/>
</dbReference>
<keyword evidence="3 7" id="KW-0812">Transmembrane</keyword>
<dbReference type="InterPro" id="IPR050367">
    <property type="entry name" value="APC_superfamily"/>
</dbReference>
<dbReference type="Proteomes" id="UP001474181">
    <property type="component" value="Unassembled WGS sequence"/>
</dbReference>
<comment type="caution">
    <text evidence="8">The sequence shown here is derived from an EMBL/GenBank/DDBJ whole genome shotgun (WGS) entry which is preliminary data.</text>
</comment>
<dbReference type="PANTHER" id="PTHR42770">
    <property type="entry name" value="AMINO ACID TRANSPORTER-RELATED"/>
    <property type="match status" value="1"/>
</dbReference>
<dbReference type="Pfam" id="PF13520">
    <property type="entry name" value="AA_permease_2"/>
    <property type="match status" value="1"/>
</dbReference>
<evidence type="ECO:0000256" key="2">
    <source>
        <dbReference type="ARBA" id="ARBA00022475"/>
    </source>
</evidence>
<comment type="subcellular location">
    <subcellularLocation>
        <location evidence="1">Cell membrane</location>
        <topology evidence="1">Multi-pass membrane protein</topology>
    </subcellularLocation>
</comment>
<feature type="transmembrane region" description="Helical" evidence="7">
    <location>
        <begin position="236"/>
        <end position="256"/>
    </location>
</feature>
<protein>
    <submittedName>
        <fullName evidence="8">APC family permease</fullName>
    </submittedName>
</protein>
<dbReference type="RefSeq" id="WP_350782167.1">
    <property type="nucleotide sequence ID" value="NZ_JBEPEK010000116.1"/>
</dbReference>
<sequence length="533" mass="55847">MASDSQHQQDGRPGRASAPAQELQRAAETIDVEVSDKGLRTGALGMATSLILAVASAAPAYSLTATLAFVVGYVGFQAPAVVVLAFVPILFVSFGYAALNRRDPDCGTIFTWATRALNPSLGFLGGWAIIASFVLVIGSLAQVAGQYVFLLAGAEGIGSAPADWRVLLAGLGWLALMTLVCYRGIEIAAAVQRALLFLEFGMLMVLSVVALVRVYAGTAPAGTRRPSLSWLNPFEGASMSAFVSGLVLMLFIYWGWETALTVNEETTDRHRIPGRAATWSTMLLVALYLVATFAAISFAGIGDTGIGLNNPDNSGDVLYAFGTAVFGAGGFGSVLWHLLILMVLTSAAASTETTVLTLSRTMLSMGDQGALPRALARVHPRYRIPHVGTIAVGVIGAVVYVAMNFLGHGLVIGDAVSACGVLIAFYYGLTGLTSAWVHRTERRAGAADLWMSVVLPAIGGVVLLAAGAWSLVQAWDPANSGTSWSLPFSSGARVGGTFAIGTGTILLGLLALLICRRRYPGFFERRPTAAAHT</sequence>
<feature type="transmembrane region" description="Helical" evidence="7">
    <location>
        <begin position="277"/>
        <end position="299"/>
    </location>
</feature>
<dbReference type="EMBL" id="JBEPEK010000116">
    <property type="protein sequence ID" value="MER7181382.1"/>
    <property type="molecule type" value="Genomic_DNA"/>
</dbReference>
<gene>
    <name evidence="8" type="ORF">ABT404_18195</name>
</gene>
<evidence type="ECO:0000256" key="6">
    <source>
        <dbReference type="SAM" id="MobiDB-lite"/>
    </source>
</evidence>
<feature type="transmembrane region" description="Helical" evidence="7">
    <location>
        <begin position="449"/>
        <end position="472"/>
    </location>
</feature>
<dbReference type="PIRSF" id="PIRSF006060">
    <property type="entry name" value="AA_transporter"/>
    <property type="match status" value="1"/>
</dbReference>
<dbReference type="PANTHER" id="PTHR42770:SF7">
    <property type="entry name" value="MEMBRANE PROTEIN"/>
    <property type="match status" value="1"/>
</dbReference>
<feature type="transmembrane region" description="Helical" evidence="7">
    <location>
        <begin position="50"/>
        <end position="74"/>
    </location>
</feature>
<feature type="transmembrane region" description="Helical" evidence="7">
    <location>
        <begin position="415"/>
        <end position="437"/>
    </location>
</feature>
<keyword evidence="4 7" id="KW-1133">Transmembrane helix</keyword>
<feature type="transmembrane region" description="Helical" evidence="7">
    <location>
        <begin position="492"/>
        <end position="515"/>
    </location>
</feature>
<feature type="transmembrane region" description="Helical" evidence="7">
    <location>
        <begin position="194"/>
        <end position="216"/>
    </location>
</feature>
<organism evidence="8 9">
    <name type="scientific">Streptomyces hyaluromycini</name>
    <dbReference type="NCBI Taxonomy" id="1377993"/>
    <lineage>
        <taxon>Bacteria</taxon>
        <taxon>Bacillati</taxon>
        <taxon>Actinomycetota</taxon>
        <taxon>Actinomycetes</taxon>
        <taxon>Kitasatosporales</taxon>
        <taxon>Streptomycetaceae</taxon>
        <taxon>Streptomyces</taxon>
    </lineage>
</organism>
<feature type="region of interest" description="Disordered" evidence="6">
    <location>
        <begin position="1"/>
        <end position="22"/>
    </location>
</feature>
<evidence type="ECO:0000256" key="7">
    <source>
        <dbReference type="SAM" id="Phobius"/>
    </source>
</evidence>
<feature type="transmembrane region" description="Helical" evidence="7">
    <location>
        <begin position="164"/>
        <end position="182"/>
    </location>
</feature>